<evidence type="ECO:0000313" key="1">
    <source>
        <dbReference type="EMBL" id="KAJ7989679.1"/>
    </source>
</evidence>
<dbReference type="Proteomes" id="UP001157502">
    <property type="component" value="Chromosome 29"/>
</dbReference>
<protein>
    <submittedName>
        <fullName evidence="1">Uncharacterized protein</fullName>
    </submittedName>
</protein>
<proteinExistence type="predicted"/>
<organism evidence="1 2">
    <name type="scientific">Dallia pectoralis</name>
    <name type="common">Alaska blackfish</name>
    <dbReference type="NCBI Taxonomy" id="75939"/>
    <lineage>
        <taxon>Eukaryota</taxon>
        <taxon>Metazoa</taxon>
        <taxon>Chordata</taxon>
        <taxon>Craniata</taxon>
        <taxon>Vertebrata</taxon>
        <taxon>Euteleostomi</taxon>
        <taxon>Actinopterygii</taxon>
        <taxon>Neopterygii</taxon>
        <taxon>Teleostei</taxon>
        <taxon>Protacanthopterygii</taxon>
        <taxon>Esociformes</taxon>
        <taxon>Umbridae</taxon>
        <taxon>Dallia</taxon>
    </lineage>
</organism>
<evidence type="ECO:0000313" key="2">
    <source>
        <dbReference type="Proteomes" id="UP001157502"/>
    </source>
</evidence>
<reference evidence="1" key="1">
    <citation type="submission" date="2021-05" db="EMBL/GenBank/DDBJ databases">
        <authorList>
            <person name="Pan Q."/>
            <person name="Jouanno E."/>
            <person name="Zahm M."/>
            <person name="Klopp C."/>
            <person name="Cabau C."/>
            <person name="Louis A."/>
            <person name="Berthelot C."/>
            <person name="Parey E."/>
            <person name="Roest Crollius H."/>
            <person name="Montfort J."/>
            <person name="Robinson-Rechavi M."/>
            <person name="Bouchez O."/>
            <person name="Lampietro C."/>
            <person name="Lopez Roques C."/>
            <person name="Donnadieu C."/>
            <person name="Postlethwait J."/>
            <person name="Bobe J."/>
            <person name="Dillon D."/>
            <person name="Chandos A."/>
            <person name="von Hippel F."/>
            <person name="Guiguen Y."/>
        </authorList>
    </citation>
    <scope>NUCLEOTIDE SEQUENCE</scope>
    <source>
        <strain evidence="1">YG-Jan2019</strain>
    </source>
</reference>
<gene>
    <name evidence="1" type="ORF">DPEC_G00307040</name>
</gene>
<comment type="caution">
    <text evidence="1">The sequence shown here is derived from an EMBL/GenBank/DDBJ whole genome shotgun (WGS) entry which is preliminary data.</text>
</comment>
<name>A0ACC2FE69_DALPE</name>
<accession>A0ACC2FE69</accession>
<sequence length="76" mass="8115">MGYGTWETQAQGCPTVWPRKNCEAQPRAGQEIAWSGILQRVGIPSSDASFGGGKSEELVAIHPSGLLTVSPDHNHN</sequence>
<dbReference type="EMBL" id="CM055756">
    <property type="protein sequence ID" value="KAJ7989679.1"/>
    <property type="molecule type" value="Genomic_DNA"/>
</dbReference>
<keyword evidence="2" id="KW-1185">Reference proteome</keyword>